<dbReference type="SUPFAM" id="SSF52540">
    <property type="entry name" value="P-loop containing nucleoside triphosphate hydrolases"/>
    <property type="match status" value="1"/>
</dbReference>
<dbReference type="Pfam" id="PF13177">
    <property type="entry name" value="DNA_pol3_delta2"/>
    <property type="match status" value="1"/>
</dbReference>
<dbReference type="EMBL" id="MN577572">
    <property type="protein sequence ID" value="QGT50770.1"/>
    <property type="molecule type" value="Genomic_DNA"/>
</dbReference>
<name>A0A650EM13_9BACT</name>
<gene>
    <name evidence="1" type="ORF">Elusimicrob2101_0330</name>
</gene>
<organism evidence="1">
    <name type="scientific">uncultured Elusimicrobia bacterium</name>
    <dbReference type="NCBI Taxonomy" id="699876"/>
    <lineage>
        <taxon>Bacteria</taxon>
        <taxon>Pseudomonadati</taxon>
        <taxon>Elusimicrobiota</taxon>
        <taxon>Elusimicrobia</taxon>
        <taxon>environmental samples</taxon>
    </lineage>
</organism>
<dbReference type="GO" id="GO:0003887">
    <property type="term" value="F:DNA-directed DNA polymerase activity"/>
    <property type="evidence" value="ECO:0007669"/>
    <property type="project" value="InterPro"/>
</dbReference>
<proteinExistence type="predicted"/>
<dbReference type="PANTHER" id="PTHR11669">
    <property type="entry name" value="REPLICATION FACTOR C / DNA POLYMERASE III GAMMA-TAU SUBUNIT"/>
    <property type="match status" value="1"/>
</dbReference>
<reference evidence="1" key="1">
    <citation type="journal article" date="2020" name="J. ISSAAS">
        <title>Lactobacilli and other gastrointestinal microbiota of Peromyscus leucopus, reservoir host for agents of Lyme disease and other zoonoses in North America.</title>
        <authorList>
            <person name="Milovic A."/>
            <person name="Bassam K."/>
            <person name="Shao H."/>
            <person name="Chatzistamou I."/>
            <person name="Tufts D.M."/>
            <person name="Diuk-Wasser M."/>
            <person name="Barbour A.G."/>
        </authorList>
    </citation>
    <scope>NUCLEOTIDE SEQUENCE</scope>
    <source>
        <strain evidence="1">LL30</strain>
    </source>
</reference>
<protein>
    <recommendedName>
        <fullName evidence="2">DNA polymerase III subunit delta</fullName>
    </recommendedName>
</protein>
<dbReference type="NCBIfam" id="TIGR00678">
    <property type="entry name" value="holB"/>
    <property type="match status" value="1"/>
</dbReference>
<dbReference type="AlphaFoldDB" id="A0A650EM13"/>
<dbReference type="Gene3D" id="3.40.50.300">
    <property type="entry name" value="P-loop containing nucleotide triphosphate hydrolases"/>
    <property type="match status" value="1"/>
</dbReference>
<dbReference type="GO" id="GO:0006261">
    <property type="term" value="P:DNA-templated DNA replication"/>
    <property type="evidence" value="ECO:0007669"/>
    <property type="project" value="TreeGrafter"/>
</dbReference>
<accession>A0A650EM13</accession>
<dbReference type="InterPro" id="IPR050238">
    <property type="entry name" value="DNA_Rep/Repair_Clamp_Loader"/>
</dbReference>
<dbReference type="PANTHER" id="PTHR11669:SF8">
    <property type="entry name" value="DNA POLYMERASE III SUBUNIT DELTA"/>
    <property type="match status" value="1"/>
</dbReference>
<evidence type="ECO:0008006" key="2">
    <source>
        <dbReference type="Google" id="ProtNLM"/>
    </source>
</evidence>
<evidence type="ECO:0000313" key="1">
    <source>
        <dbReference type="EMBL" id="QGT50770.1"/>
    </source>
</evidence>
<dbReference type="InterPro" id="IPR004622">
    <property type="entry name" value="DNA_pol_HolB"/>
</dbReference>
<dbReference type="GO" id="GO:0008408">
    <property type="term" value="F:3'-5' exonuclease activity"/>
    <property type="evidence" value="ECO:0007669"/>
    <property type="project" value="InterPro"/>
</dbReference>
<dbReference type="InterPro" id="IPR027417">
    <property type="entry name" value="P-loop_NTPase"/>
</dbReference>
<sequence>MPFADILGQEKASSYLQNLVRNQKVPGALLFYGPDGVGKGKTAKEFAKALNCQDPAARQTGDACGRCPSCLAIEKGTHPDVTFVDFVYQARLEVKKDFTSKGYEEELEKEIAKQQHISVDTVRDVTAKSQQKSVQGGWKVLIVDHAQTMQGAAANALLKFIEEPPAKTLWILITDKRSVMLRTILSRCQPLAFAPLQPEIIKQILTQTGAETENLDLCARYSGGSVSGALRADGALTLLQDAGFGPNGCAPQGPAAVAAGLSRTLVTARKEAQAALDVTIAALHEAWHNAQDEASRRALQNALKRFENYKRSISRNVSPALVLETALMGLDGLNIRIF</sequence>